<sequence>MDFSEQEICSSLMRHNSTHPTEPVDIDCQSPPCILVASFRNNHTLGEYTLLT</sequence>
<accession>D5SV48</accession>
<keyword evidence="2" id="KW-1185">Reference proteome</keyword>
<protein>
    <submittedName>
        <fullName evidence="1">Uncharacterized protein</fullName>
    </submittedName>
</protein>
<name>D5SV48_PLAL2</name>
<proteinExistence type="predicted"/>
<dbReference type="KEGG" id="plm:Plim_3521"/>
<dbReference type="EMBL" id="CP001744">
    <property type="protein sequence ID" value="ADG69334.1"/>
    <property type="molecule type" value="Genomic_DNA"/>
</dbReference>
<dbReference type="AlphaFoldDB" id="D5SV48"/>
<dbReference type="HOGENOM" id="CLU_3083067_0_0_0"/>
<evidence type="ECO:0000313" key="2">
    <source>
        <dbReference type="Proteomes" id="UP000002220"/>
    </source>
</evidence>
<reference evidence="1 2" key="1">
    <citation type="journal article" date="2010" name="Stand. Genomic Sci.">
        <title>Complete genome sequence of Planctomyces limnophilus type strain (Mu 290).</title>
        <authorList>
            <person name="Labutti K."/>
            <person name="Sikorski J."/>
            <person name="Schneider S."/>
            <person name="Nolan M."/>
            <person name="Lucas S."/>
            <person name="Glavina Del Rio T."/>
            <person name="Tice H."/>
            <person name="Cheng J.F."/>
            <person name="Goodwin L."/>
            <person name="Pitluck S."/>
            <person name="Liolios K."/>
            <person name="Ivanova N."/>
            <person name="Mavromatis K."/>
            <person name="Mikhailova N."/>
            <person name="Pati A."/>
            <person name="Chen A."/>
            <person name="Palaniappan K."/>
            <person name="Land M."/>
            <person name="Hauser L."/>
            <person name="Chang Y.J."/>
            <person name="Jeffries C.D."/>
            <person name="Tindall B.J."/>
            <person name="Rohde M."/>
            <person name="Goker M."/>
            <person name="Woyke T."/>
            <person name="Bristow J."/>
            <person name="Eisen J.A."/>
            <person name="Markowitz V."/>
            <person name="Hugenholtz P."/>
            <person name="Kyrpides N.C."/>
            <person name="Klenk H.P."/>
            <person name="Lapidus A."/>
        </authorList>
    </citation>
    <scope>NUCLEOTIDE SEQUENCE [LARGE SCALE GENOMIC DNA]</scope>
    <source>
        <strain evidence="2">ATCC 43296 / DSM 3776 / IFAM 1008 / Mu 290</strain>
    </source>
</reference>
<organism evidence="1 2">
    <name type="scientific">Planctopirus limnophila (strain ATCC 43296 / DSM 3776 / IFAM 1008 / Mu 290)</name>
    <name type="common">Planctomyces limnophilus</name>
    <dbReference type="NCBI Taxonomy" id="521674"/>
    <lineage>
        <taxon>Bacteria</taxon>
        <taxon>Pseudomonadati</taxon>
        <taxon>Planctomycetota</taxon>
        <taxon>Planctomycetia</taxon>
        <taxon>Planctomycetales</taxon>
        <taxon>Planctomycetaceae</taxon>
        <taxon>Planctopirus</taxon>
    </lineage>
</organism>
<evidence type="ECO:0000313" key="1">
    <source>
        <dbReference type="EMBL" id="ADG69334.1"/>
    </source>
</evidence>
<gene>
    <name evidence="1" type="ordered locus">Plim_3521</name>
</gene>
<dbReference type="STRING" id="521674.Plim_3521"/>
<dbReference type="Proteomes" id="UP000002220">
    <property type="component" value="Chromosome"/>
</dbReference>